<dbReference type="EMBL" id="JADQDC010000006">
    <property type="protein sequence ID" value="MBF9151369.1"/>
    <property type="molecule type" value="Genomic_DNA"/>
</dbReference>
<accession>A0ABS0HGI3</accession>
<sequence>MAVRAPLFLLPALLLGACSNRDDDASAPSTTAADDSAAATASIAPPDASGAVAGTELPLTGQAFADAMAASDRFELESAKTVQSAGATGAVRDFAQMMIKDHQASSNDLRKAIGQVDKVKLDDTPDMTADQQAMLAELKAAPKAQAADVYARQQVAAHEKALAMLQTYSQSGDAKPLMDLAGKTAQVVSQHLEHARRLP</sequence>
<evidence type="ECO:0000313" key="2">
    <source>
        <dbReference type="EMBL" id="MBF9151369.1"/>
    </source>
</evidence>
<organism evidence="2 3">
    <name type="scientific">Novosphingobium jiangmenense</name>
    <dbReference type="NCBI Taxonomy" id="2791981"/>
    <lineage>
        <taxon>Bacteria</taxon>
        <taxon>Pseudomonadati</taxon>
        <taxon>Pseudomonadota</taxon>
        <taxon>Alphaproteobacteria</taxon>
        <taxon>Sphingomonadales</taxon>
        <taxon>Sphingomonadaceae</taxon>
        <taxon>Novosphingobium</taxon>
    </lineage>
</organism>
<keyword evidence="3" id="KW-1185">Reference proteome</keyword>
<dbReference type="InterPro" id="IPR012347">
    <property type="entry name" value="Ferritin-like"/>
</dbReference>
<name>A0ABS0HGI3_9SPHN</name>
<feature type="domain" description="DUF4142" evidence="1">
    <location>
        <begin position="61"/>
        <end position="198"/>
    </location>
</feature>
<dbReference type="InterPro" id="IPR025419">
    <property type="entry name" value="DUF4142"/>
</dbReference>
<protein>
    <submittedName>
        <fullName evidence="2">DUF4142 domain-containing protein</fullName>
    </submittedName>
</protein>
<evidence type="ECO:0000313" key="3">
    <source>
        <dbReference type="Proteomes" id="UP000600799"/>
    </source>
</evidence>
<dbReference type="Pfam" id="PF13628">
    <property type="entry name" value="DUF4142"/>
    <property type="match status" value="1"/>
</dbReference>
<reference evidence="2 3" key="1">
    <citation type="submission" date="2020-11" db="EMBL/GenBank/DDBJ databases">
        <title>The genome sequence of Novosphingobium sp. 1Y9A.</title>
        <authorList>
            <person name="Liu Y."/>
        </authorList>
    </citation>
    <scope>NUCLEOTIDE SEQUENCE [LARGE SCALE GENOMIC DNA]</scope>
    <source>
        <strain evidence="2 3">1Y9A</strain>
    </source>
</reference>
<comment type="caution">
    <text evidence="2">The sequence shown here is derived from an EMBL/GenBank/DDBJ whole genome shotgun (WGS) entry which is preliminary data.</text>
</comment>
<dbReference type="PROSITE" id="PS51257">
    <property type="entry name" value="PROKAR_LIPOPROTEIN"/>
    <property type="match status" value="1"/>
</dbReference>
<proteinExistence type="predicted"/>
<dbReference type="PANTHER" id="PTHR38593:SF1">
    <property type="entry name" value="BLR2558 PROTEIN"/>
    <property type="match status" value="1"/>
</dbReference>
<evidence type="ECO:0000259" key="1">
    <source>
        <dbReference type="Pfam" id="PF13628"/>
    </source>
</evidence>
<gene>
    <name evidence="2" type="ORF">I2488_10180</name>
</gene>
<dbReference type="Gene3D" id="1.20.1260.10">
    <property type="match status" value="1"/>
</dbReference>
<dbReference type="PANTHER" id="PTHR38593">
    <property type="entry name" value="BLR2558 PROTEIN"/>
    <property type="match status" value="1"/>
</dbReference>
<dbReference type="Proteomes" id="UP000600799">
    <property type="component" value="Unassembled WGS sequence"/>
</dbReference>
<dbReference type="RefSeq" id="WP_196275696.1">
    <property type="nucleotide sequence ID" value="NZ_JADQDC010000006.1"/>
</dbReference>